<keyword evidence="2" id="KW-1185">Reference proteome</keyword>
<sequence length="410" mass="43674">MEWYAVGPQPAYKTFEDILIVLLGSIVVNESIISITLPARAVDLAGFAVFESPVVSSQYRVRFRFQYMTSCSTYNRSQSLFDDSGINATISDSEIVALISQTVQAAMAAERAKVLSSTLSPGSSSIASATIGGVPAVSPCSLTPATIIAQPCASRAVSSSSIIVPWFVSTFAAAAMSALSLASCAASFLAGPSRNSGHAAVASVLQPSALAVADQLFVDGPGVSPVLAKFVSQIVAGKNVDLCVSPSFHLVSVVSSLEVAEFARELIELPDQEAVGAFAEEPMVMVMVMVMVMGHGLLYLIKIMRYELAPLSTHQRADPVRGRDLSWMIYRHSSAMVVGSGSISHDFDGALVISVFTDSSQRVSNLDKARRSSKYGRSGWFHLHLTKFSKKICSLAKKQVSIVRINGCPY</sequence>
<name>A0ABN8PVE6_9CNID</name>
<reference evidence="1 2" key="1">
    <citation type="submission" date="2022-05" db="EMBL/GenBank/DDBJ databases">
        <authorList>
            <consortium name="Genoscope - CEA"/>
            <person name="William W."/>
        </authorList>
    </citation>
    <scope>NUCLEOTIDE SEQUENCE [LARGE SCALE GENOMIC DNA]</scope>
</reference>
<organism evidence="1 2">
    <name type="scientific">Porites lobata</name>
    <dbReference type="NCBI Taxonomy" id="104759"/>
    <lineage>
        <taxon>Eukaryota</taxon>
        <taxon>Metazoa</taxon>
        <taxon>Cnidaria</taxon>
        <taxon>Anthozoa</taxon>
        <taxon>Hexacorallia</taxon>
        <taxon>Scleractinia</taxon>
        <taxon>Fungiina</taxon>
        <taxon>Poritidae</taxon>
        <taxon>Porites</taxon>
    </lineage>
</organism>
<proteinExistence type="predicted"/>
<protein>
    <submittedName>
        <fullName evidence="1">Uncharacterized protein</fullName>
    </submittedName>
</protein>
<evidence type="ECO:0000313" key="2">
    <source>
        <dbReference type="Proteomes" id="UP001159405"/>
    </source>
</evidence>
<evidence type="ECO:0000313" key="1">
    <source>
        <dbReference type="EMBL" id="CAH3151766.1"/>
    </source>
</evidence>
<dbReference type="EMBL" id="CALNXK010000092">
    <property type="protein sequence ID" value="CAH3151766.1"/>
    <property type="molecule type" value="Genomic_DNA"/>
</dbReference>
<gene>
    <name evidence="1" type="ORF">PLOB_00048842</name>
</gene>
<comment type="caution">
    <text evidence="1">The sequence shown here is derived from an EMBL/GenBank/DDBJ whole genome shotgun (WGS) entry which is preliminary data.</text>
</comment>
<accession>A0ABN8PVE6</accession>
<dbReference type="Proteomes" id="UP001159405">
    <property type="component" value="Unassembled WGS sequence"/>
</dbReference>